<dbReference type="SUPFAM" id="SSF49879">
    <property type="entry name" value="SMAD/FHA domain"/>
    <property type="match status" value="1"/>
</dbReference>
<accession>A0A517T6H1</accession>
<dbReference type="AlphaFoldDB" id="A0A517T6H1"/>
<sequence>MSEFPLSSSANYFEESPRKKWSLRIDSRYDKHVIPVEKERFLIGTGEACDIQLDSDTLPELFAVLVVNDDSITFEVLGQGPRLMHNGISADSVDLMPGESADFGNYSLTLLPFSAGPKPDGPDDEQGFRIDESITELIEMIEREEEFADDYLAKHTLVTRALLQAIEDAGVKEDDREQNGDIHRPHAA</sequence>
<evidence type="ECO:0008006" key="4">
    <source>
        <dbReference type="Google" id="ProtNLM"/>
    </source>
</evidence>
<feature type="region of interest" description="Disordered" evidence="1">
    <location>
        <begin position="168"/>
        <end position="188"/>
    </location>
</feature>
<dbReference type="RefSeq" id="WP_145260751.1">
    <property type="nucleotide sequence ID" value="NZ_CP036316.1"/>
</dbReference>
<keyword evidence="3" id="KW-1185">Reference proteome</keyword>
<evidence type="ECO:0000313" key="3">
    <source>
        <dbReference type="Proteomes" id="UP000319976"/>
    </source>
</evidence>
<dbReference type="EMBL" id="CP036316">
    <property type="protein sequence ID" value="QDT63974.1"/>
    <property type="molecule type" value="Genomic_DNA"/>
</dbReference>
<protein>
    <recommendedName>
        <fullName evidence="4">YscD cytoplasmic domain-containing protein</fullName>
    </recommendedName>
</protein>
<proteinExistence type="predicted"/>
<evidence type="ECO:0000313" key="2">
    <source>
        <dbReference type="EMBL" id="QDT63974.1"/>
    </source>
</evidence>
<dbReference type="Proteomes" id="UP000319976">
    <property type="component" value="Chromosome"/>
</dbReference>
<dbReference type="OrthoDB" id="257631at2"/>
<gene>
    <name evidence="2" type="ORF">V22_12040</name>
</gene>
<organism evidence="2 3">
    <name type="scientific">Calycomorphotria hydatis</name>
    <dbReference type="NCBI Taxonomy" id="2528027"/>
    <lineage>
        <taxon>Bacteria</taxon>
        <taxon>Pseudomonadati</taxon>
        <taxon>Planctomycetota</taxon>
        <taxon>Planctomycetia</taxon>
        <taxon>Planctomycetales</taxon>
        <taxon>Planctomycetaceae</taxon>
        <taxon>Calycomorphotria</taxon>
    </lineage>
</organism>
<dbReference type="Gene3D" id="2.60.200.20">
    <property type="match status" value="1"/>
</dbReference>
<dbReference type="InterPro" id="IPR008984">
    <property type="entry name" value="SMAD_FHA_dom_sf"/>
</dbReference>
<reference evidence="2 3" key="1">
    <citation type="submission" date="2019-02" db="EMBL/GenBank/DDBJ databases">
        <title>Deep-cultivation of Planctomycetes and their phenomic and genomic characterization uncovers novel biology.</title>
        <authorList>
            <person name="Wiegand S."/>
            <person name="Jogler M."/>
            <person name="Boedeker C."/>
            <person name="Pinto D."/>
            <person name="Vollmers J."/>
            <person name="Rivas-Marin E."/>
            <person name="Kohn T."/>
            <person name="Peeters S.H."/>
            <person name="Heuer A."/>
            <person name="Rast P."/>
            <person name="Oberbeckmann S."/>
            <person name="Bunk B."/>
            <person name="Jeske O."/>
            <person name="Meyerdierks A."/>
            <person name="Storesund J.E."/>
            <person name="Kallscheuer N."/>
            <person name="Luecker S."/>
            <person name="Lage O.M."/>
            <person name="Pohl T."/>
            <person name="Merkel B.J."/>
            <person name="Hornburger P."/>
            <person name="Mueller R.-W."/>
            <person name="Bruemmer F."/>
            <person name="Labrenz M."/>
            <person name="Spormann A.M."/>
            <person name="Op den Camp H."/>
            <person name="Overmann J."/>
            <person name="Amann R."/>
            <person name="Jetten M.S.M."/>
            <person name="Mascher T."/>
            <person name="Medema M.H."/>
            <person name="Devos D.P."/>
            <person name="Kaster A.-K."/>
            <person name="Ovreas L."/>
            <person name="Rohde M."/>
            <person name="Galperin M.Y."/>
            <person name="Jogler C."/>
        </authorList>
    </citation>
    <scope>NUCLEOTIDE SEQUENCE [LARGE SCALE GENOMIC DNA]</scope>
    <source>
        <strain evidence="2 3">V22</strain>
    </source>
</reference>
<dbReference type="KEGG" id="chya:V22_12040"/>
<name>A0A517T6H1_9PLAN</name>
<evidence type="ECO:0000256" key="1">
    <source>
        <dbReference type="SAM" id="MobiDB-lite"/>
    </source>
</evidence>
<feature type="compositionally biased region" description="Basic and acidic residues" evidence="1">
    <location>
        <begin position="169"/>
        <end position="188"/>
    </location>
</feature>